<sequence>MSLCEDFIPPLAQQWVDTRGRACDWYAQPGVCNTDGEFYTPSHGYSALFACCVCEGGVRSNANIIKLRLPTRMDPAFTSEVMHTIRFWAARPLPKRGFFPIRMGAQISTSNDGYPDYTQVAGRYLAHLPPQTSYASVVGSLVGVEGWGNLRQFNSDPVWNNMYIRMQMPLTVRAVGGGPEHTLWRSTAYFEVVLPPGYKCMHAERALGPADGDNQVQMPWLSIVSPQGKGLLPGADVREGGNLSAPGVIWPSGDWEFMDNKCIFYMTPDMTLYDRQRLYLYIWALNPSRPMPRDDPENVWQINFRSAGTWALPDQHTIPCQPFLPPFCNDTGEKYFVNPESYPLVYRDYSLLYPNYTEVEMDLGPYDFAVPPGEDHYFVTNFAVLGVLRQTVVQPPSVVLGSRTKFQLWFVAEMGADRGGFVGVHSPGGFEFGDPCSARNLPEEYYSSFGPPGMVVPQRVWPLEDMGDCHLGSPPSWHPNGNYAMIKVAGSVIADRLYGLEIDIDLPAYFLSQNHSSDYWAFHISVVDGFGYGRDSTYITASFQPDLAEPWDFYQAAPLVNPIPVNLDMFPFAHTSLKSVVDIGPIMLNVTITEQFRLSAPLGYRWAWNIFDIFNEFIYRFLPGQPGSQLKVT</sequence>
<evidence type="ECO:0000313" key="1">
    <source>
        <dbReference type="EMBL" id="CAK9118076.1"/>
    </source>
</evidence>
<comment type="caution">
    <text evidence="1">The sequence shown here is derived from an EMBL/GenBank/DDBJ whole genome shotgun (WGS) entry which is preliminary data.</text>
</comment>
<dbReference type="Proteomes" id="UP001642484">
    <property type="component" value="Unassembled WGS sequence"/>
</dbReference>
<keyword evidence="2" id="KW-1185">Reference proteome</keyword>
<evidence type="ECO:0008006" key="3">
    <source>
        <dbReference type="Google" id="ProtNLM"/>
    </source>
</evidence>
<proteinExistence type="predicted"/>
<dbReference type="EMBL" id="CAXAMN010028916">
    <property type="protein sequence ID" value="CAK9118076.1"/>
    <property type="molecule type" value="Genomic_DNA"/>
</dbReference>
<protein>
    <recommendedName>
        <fullName evidence="3">Capsid protein</fullName>
    </recommendedName>
</protein>
<organism evidence="1 2">
    <name type="scientific">Durusdinium trenchii</name>
    <dbReference type="NCBI Taxonomy" id="1381693"/>
    <lineage>
        <taxon>Eukaryota</taxon>
        <taxon>Sar</taxon>
        <taxon>Alveolata</taxon>
        <taxon>Dinophyceae</taxon>
        <taxon>Suessiales</taxon>
        <taxon>Symbiodiniaceae</taxon>
        <taxon>Durusdinium</taxon>
    </lineage>
</organism>
<reference evidence="1 2" key="1">
    <citation type="submission" date="2024-02" db="EMBL/GenBank/DDBJ databases">
        <authorList>
            <person name="Chen Y."/>
            <person name="Shah S."/>
            <person name="Dougan E. K."/>
            <person name="Thang M."/>
            <person name="Chan C."/>
        </authorList>
    </citation>
    <scope>NUCLEOTIDE SEQUENCE [LARGE SCALE GENOMIC DNA]</scope>
</reference>
<evidence type="ECO:0000313" key="2">
    <source>
        <dbReference type="Proteomes" id="UP001642484"/>
    </source>
</evidence>
<accession>A0ABP0T055</accession>
<gene>
    <name evidence="1" type="ORF">CCMP2556_LOCUS55263</name>
</gene>
<name>A0ABP0T055_9DINO</name>